<evidence type="ECO:0000313" key="2">
    <source>
        <dbReference type="Proteomes" id="UP000289841"/>
    </source>
</evidence>
<dbReference type="EMBL" id="LR215048">
    <property type="protein sequence ID" value="VEU79757.1"/>
    <property type="molecule type" value="Genomic_DNA"/>
</dbReference>
<sequence>MKKDLSKIVIPIRDSNYADSRDFIDAPIYDKNIENEEKVCETPACFLGAWYRKVFSSKDTWLGIEGTITLGEFIPDQARFGNDKRVYFDRFLDNPSVYMGGHSLSESDAGLGFNSGYRFKGDEEELNYGTPKIAYRPFWRYIYSDCLDVNGNVTRNNVNSWNVANPHDFDFYYFPGDKIKMAVYSPINDYLQLRIELIEETTNEKYVKIREGFKLKDKPRVFYSPLFYSEGHGSNKAEFKRVNSIDQYGNEGFIVKETEAKVTEAVWENTYLFRRIEGMVCRVPMTENRKVEMACPNKESFKIKKLNNGGESITITPFVDEKLKER</sequence>
<dbReference type="OrthoDB" id="383901at2"/>
<dbReference type="STRING" id="1278311.GCA_000428705_00708"/>
<name>A0A449BBG8_HAPAX</name>
<reference evidence="1 2" key="1">
    <citation type="submission" date="2019-01" db="EMBL/GenBank/DDBJ databases">
        <authorList>
            <consortium name="Pathogen Informatics"/>
        </authorList>
    </citation>
    <scope>NUCLEOTIDE SEQUENCE [LARGE SCALE GENOMIC DNA]</scope>
    <source>
        <strain evidence="1 2">NCTC10138</strain>
    </source>
</reference>
<gene>
    <name evidence="1" type="ORF">NCTC10138_00139</name>
</gene>
<protein>
    <submittedName>
        <fullName evidence="1">Uncharacterized protein</fullName>
    </submittedName>
</protein>
<dbReference type="Proteomes" id="UP000289841">
    <property type="component" value="Chromosome"/>
</dbReference>
<dbReference type="RefSeq" id="WP_026390330.1">
    <property type="nucleotide sequence ID" value="NZ_LR215048.1"/>
</dbReference>
<dbReference type="AlphaFoldDB" id="A0A449BBG8"/>
<keyword evidence="2" id="KW-1185">Reference proteome</keyword>
<organism evidence="1 2">
    <name type="scientific">Haploplasma axanthum</name>
    <name type="common">Acholeplasma axanthum</name>
    <dbReference type="NCBI Taxonomy" id="29552"/>
    <lineage>
        <taxon>Bacteria</taxon>
        <taxon>Bacillati</taxon>
        <taxon>Mycoplasmatota</taxon>
        <taxon>Mollicutes</taxon>
        <taxon>Acholeplasmatales</taxon>
        <taxon>Acholeplasmataceae</taxon>
        <taxon>Haploplasma</taxon>
    </lineage>
</organism>
<proteinExistence type="predicted"/>
<dbReference type="KEGG" id="aaxa:NCTC10138_00139"/>
<accession>A0A449BBG8</accession>
<evidence type="ECO:0000313" key="1">
    <source>
        <dbReference type="EMBL" id="VEU79757.1"/>
    </source>
</evidence>